<feature type="domain" description="Nephrocystin 3-like N-terminal" evidence="5">
    <location>
        <begin position="424"/>
        <end position="583"/>
    </location>
</feature>
<dbReference type="InterPro" id="IPR029058">
    <property type="entry name" value="AB_hydrolase_fold"/>
</dbReference>
<evidence type="ECO:0000313" key="6">
    <source>
        <dbReference type="EMBL" id="KAK0390548.1"/>
    </source>
</evidence>
<evidence type="ECO:0000259" key="5">
    <source>
        <dbReference type="Pfam" id="PF24883"/>
    </source>
</evidence>
<evidence type="ECO:0000256" key="2">
    <source>
        <dbReference type="ARBA" id="ARBA00023043"/>
    </source>
</evidence>
<proteinExistence type="predicted"/>
<dbReference type="InterPro" id="IPR002110">
    <property type="entry name" value="Ankyrin_rpt"/>
</dbReference>
<evidence type="ECO:0000256" key="4">
    <source>
        <dbReference type="SAM" id="MobiDB-lite"/>
    </source>
</evidence>
<feature type="repeat" description="ANK" evidence="3">
    <location>
        <begin position="1159"/>
        <end position="1191"/>
    </location>
</feature>
<dbReference type="PRINTS" id="PR01415">
    <property type="entry name" value="ANKYRIN"/>
</dbReference>
<dbReference type="InterPro" id="IPR056884">
    <property type="entry name" value="NPHP3-like_N"/>
</dbReference>
<dbReference type="SUPFAM" id="SSF53474">
    <property type="entry name" value="alpha/beta-Hydrolases"/>
    <property type="match status" value="1"/>
</dbReference>
<dbReference type="Gene3D" id="3.40.50.1820">
    <property type="entry name" value="alpha/beta hydrolase"/>
    <property type="match status" value="1"/>
</dbReference>
<dbReference type="PROSITE" id="PS50088">
    <property type="entry name" value="ANK_REPEAT"/>
    <property type="match status" value="11"/>
</dbReference>
<dbReference type="EMBL" id="JAPDFR010000001">
    <property type="protein sequence ID" value="KAK0390548.1"/>
    <property type="molecule type" value="Genomic_DNA"/>
</dbReference>
<keyword evidence="7" id="KW-1185">Reference proteome</keyword>
<dbReference type="InterPro" id="IPR036770">
    <property type="entry name" value="Ankyrin_rpt-contain_sf"/>
</dbReference>
<feature type="repeat" description="ANK" evidence="3">
    <location>
        <begin position="1325"/>
        <end position="1357"/>
    </location>
</feature>
<protein>
    <recommendedName>
        <fullName evidence="5">Nephrocystin 3-like N-terminal domain-containing protein</fullName>
    </recommendedName>
</protein>
<dbReference type="PROSITE" id="PS50297">
    <property type="entry name" value="ANK_REP_REGION"/>
    <property type="match status" value="8"/>
</dbReference>
<dbReference type="Pfam" id="PF12796">
    <property type="entry name" value="Ank_2"/>
    <property type="match status" value="5"/>
</dbReference>
<dbReference type="PANTHER" id="PTHR24198:SF165">
    <property type="entry name" value="ANKYRIN REPEAT-CONTAINING PROTEIN-RELATED"/>
    <property type="match status" value="1"/>
</dbReference>
<dbReference type="Proteomes" id="UP001175261">
    <property type="component" value="Unassembled WGS sequence"/>
</dbReference>
<feature type="compositionally biased region" description="Polar residues" evidence="4">
    <location>
        <begin position="14"/>
        <end position="23"/>
    </location>
</feature>
<evidence type="ECO:0000313" key="7">
    <source>
        <dbReference type="Proteomes" id="UP001175261"/>
    </source>
</evidence>
<feature type="repeat" description="ANK" evidence="3">
    <location>
        <begin position="1586"/>
        <end position="1618"/>
    </location>
</feature>
<keyword evidence="1" id="KW-0677">Repeat</keyword>
<feature type="compositionally biased region" description="Low complexity" evidence="4">
    <location>
        <begin position="37"/>
        <end position="50"/>
    </location>
</feature>
<accession>A0AA39GNC1</accession>
<feature type="repeat" description="ANK" evidence="3">
    <location>
        <begin position="1228"/>
        <end position="1260"/>
    </location>
</feature>
<comment type="caution">
    <text evidence="6">The sequence shown here is derived from an EMBL/GenBank/DDBJ whole genome shotgun (WGS) entry which is preliminary data.</text>
</comment>
<name>A0AA39GNC1_SARSR</name>
<feature type="repeat" description="ANK" evidence="3">
    <location>
        <begin position="1511"/>
        <end position="1543"/>
    </location>
</feature>
<dbReference type="SMART" id="SM00248">
    <property type="entry name" value="ANK"/>
    <property type="match status" value="17"/>
</dbReference>
<reference evidence="6" key="1">
    <citation type="submission" date="2022-10" db="EMBL/GenBank/DDBJ databases">
        <title>Determination and structural analysis of whole genome sequence of Sarocladium strictum F4-1.</title>
        <authorList>
            <person name="Hu L."/>
            <person name="Jiang Y."/>
        </authorList>
    </citation>
    <scope>NUCLEOTIDE SEQUENCE</scope>
    <source>
        <strain evidence="6">F4-1</strain>
    </source>
</reference>
<feature type="repeat" description="ANK" evidence="3">
    <location>
        <begin position="1085"/>
        <end position="1117"/>
    </location>
</feature>
<feature type="repeat" description="ANK" evidence="3">
    <location>
        <begin position="1019"/>
        <end position="1047"/>
    </location>
</feature>
<feature type="repeat" description="ANK" evidence="3">
    <location>
        <begin position="1368"/>
        <end position="1400"/>
    </location>
</feature>
<feature type="compositionally biased region" description="Acidic residues" evidence="4">
    <location>
        <begin position="1866"/>
        <end position="1885"/>
    </location>
</feature>
<keyword evidence="2 3" id="KW-0040">ANK repeat</keyword>
<feature type="repeat" description="ANK" evidence="3">
    <location>
        <begin position="1261"/>
        <end position="1293"/>
    </location>
</feature>
<dbReference type="SUPFAM" id="SSF57850">
    <property type="entry name" value="RING/U-box"/>
    <property type="match status" value="1"/>
</dbReference>
<feature type="compositionally biased region" description="Basic and acidic residues" evidence="4">
    <location>
        <begin position="73"/>
        <end position="86"/>
    </location>
</feature>
<feature type="region of interest" description="Disordered" evidence="4">
    <location>
        <begin position="1822"/>
        <end position="1885"/>
    </location>
</feature>
<gene>
    <name evidence="6" type="ORF">NLU13_0052</name>
</gene>
<sequence>MPGSDNGSADKRSAYSSPSISNVDSEEDNERKQGLDANEANEAASVSASERSAKGTDVVSGASQTAGAEEVEDAKSEAGESHKSHVSEPAPPPKVRRGLLVEDKLEDRLPAGDLVIIHGLNETSWYLEPVPDTGSRGSTAWLSQHAGYIGWQYLSYFFPISSKLPNTPAPFYRNGIEDEARLLLDGIIAYRDDLKTRYSEEDVDQRPVNFIAHDIGGTIVKKALHIAALNPDKYGDIAYCTTCLIFLGCPHRSTARELQDTLTKLIYMPENKWQPGLLDGIVNLAEAVEYTNGEFYDTNMLIRASILNIYNMPSTDVDGEDTLVQAPFSEDQVTLDAPWEYFKMCSIPHHELVDGGLLDEGTTDKHFAQTIRNEKDEFPTGVVNIFGTGNSQKRNDHKLFLSMAPPCRPTQPTQFFWQPHSIQRWFVGLETYKEWYASTGIGILHVYGNSHLTIKSQELYGHFHEHKLIPNMIYFEFCRHDSRFNTLEAMLKTFVAHIITRVPQRNAAQDDYHAMIPLLRYYDALSLTDLMHMFRTMLMWRHIPPLVFMTACLDECDSGKHRLLGLIYSLRELTEMKHRFIITTLPEEGLMSRLVGNYSINLDDFDTSANSAWTDTFEKTYDLHLGLLVDERPVFRPLMPHVREILALCGTDAWLGHLIVRWLAKKKAQPGRDTIRDAERLLNSLEPVTADRVLNTIVHAFGAEVERAKMYLDWVTVAFRPLTLQELGTAVEFTESPTQETLDYIDFYHTRKDIERFGMVFCITDNVVDLWLPYYVERMHYDESETERAHGRISEVLLDYLLMESVQKTAVEFCGRFKDPLAVVPFAPKDTLVSYAVQFWTMHYSKAGSSRPLEKAKTFFNNVQARNAWWWLLQLLRPAILRYVQSFLSPLPYVASTGLEDLIQAQLLVEADSKTLKQDAGAALIQAALNGHRIAMAMVSKHTAMTEELFQEVMHMAALNESPNCVEETLKLASAASLKLEVSPVILCRTIWVGWKDITESLYGALARQDKKIEFPVQPLHLAVEHGDKDLVEMVLGWTEGVNSRDTWGRTALHLAASMGDPAIIRSLLASGADIEAELGVEDRGSLTPLQLATASGNHLALDVLLEKGAKVNIGSSELVGTIGSFFEAPPLVYAAGMGFVKCIKVLLQHEPDLALTVNNCSALWYAVEGGRLEIARLLLEAQADPNENPEDHDMLLFMPVQEKNHALLDLLLEHNANVNQESSWDTSRRTPLARAAGTGDLDMFAKLLDKGADPNLVGENSQSPLYVASYNGHHDIVSLLLEKGARVNTIVESSHWSALHAAYDEPALVGKLLEAGANINALADSGTTLYLAAKCNQIETVKLLLEKEADVEIATQRINEILPEEEFGMTPLCIACYRNNLEVIRALLQAGANVNHMCKDEKTGEDRTFPLKLCVDSGFDDALEILLEARASGPGAADIKLSANGTSVLHCINTDTSLAMVKSLVVAGAEIEALNNANHSPLIIAMEAGNIEVSEYLITKGANVNHHTPGFRTPLHIACENAEYKLFKALIDYGASVSRADSSAYHSTLLGALAGAREDWTKVEEIAKYLIEEAGVDVNARCRKPPHLPLCRAAHDPALDMVKYLMGKGADVNAEDAWGMRPVHFAAWYSWSMYTIIRENENLKDPFPLNKLKMSPLHYAAGGGVWDDGFDEILRKAGASVHDKDEDGWDAIMWAAKTSYNDPDTIEAILKRANDDALWVKGYVTGEQLWSPLKCSKYFGATQVIYDLLTPPQGRRTRILETGEEEVWNPDSHESREAEFQWLGCDMCFDGICGFAYYCASCDIDLCYKCHRSREKFDPGHEYEKIGPEFPEQEENTESGGDAATGESSRPGREVVSDPVSVDYSSDEDTDDGADDEDSIFSDQ</sequence>
<feature type="repeat" description="ANK" evidence="3">
    <location>
        <begin position="1478"/>
        <end position="1510"/>
    </location>
</feature>
<dbReference type="SUPFAM" id="SSF48403">
    <property type="entry name" value="Ankyrin repeat"/>
    <property type="match status" value="4"/>
</dbReference>
<dbReference type="Pfam" id="PF24883">
    <property type="entry name" value="NPHP3_N"/>
    <property type="match status" value="1"/>
</dbReference>
<dbReference type="Gene3D" id="1.25.40.20">
    <property type="entry name" value="Ankyrin repeat-containing domain"/>
    <property type="match status" value="4"/>
</dbReference>
<dbReference type="Pfam" id="PF13637">
    <property type="entry name" value="Ank_4"/>
    <property type="match status" value="1"/>
</dbReference>
<evidence type="ECO:0000256" key="1">
    <source>
        <dbReference type="ARBA" id="ARBA00022737"/>
    </source>
</evidence>
<organism evidence="6 7">
    <name type="scientific">Sarocladium strictum</name>
    <name type="common">Black bundle disease fungus</name>
    <name type="synonym">Acremonium strictum</name>
    <dbReference type="NCBI Taxonomy" id="5046"/>
    <lineage>
        <taxon>Eukaryota</taxon>
        <taxon>Fungi</taxon>
        <taxon>Dikarya</taxon>
        <taxon>Ascomycota</taxon>
        <taxon>Pezizomycotina</taxon>
        <taxon>Sordariomycetes</taxon>
        <taxon>Hypocreomycetidae</taxon>
        <taxon>Hypocreales</taxon>
        <taxon>Sarocladiaceae</taxon>
        <taxon>Sarocladium</taxon>
    </lineage>
</organism>
<feature type="repeat" description="ANK" evidence="3">
    <location>
        <begin position="1048"/>
        <end position="1080"/>
    </location>
</feature>
<dbReference type="PANTHER" id="PTHR24198">
    <property type="entry name" value="ANKYRIN REPEAT AND PROTEIN KINASE DOMAIN-CONTAINING PROTEIN"/>
    <property type="match status" value="1"/>
</dbReference>
<evidence type="ECO:0000256" key="3">
    <source>
        <dbReference type="PROSITE-ProRule" id="PRU00023"/>
    </source>
</evidence>
<feature type="region of interest" description="Disordered" evidence="4">
    <location>
        <begin position="1"/>
        <end position="96"/>
    </location>
</feature>